<accession>A0A6V7UAI0</accession>
<keyword evidence="1" id="KW-0472">Membrane</keyword>
<feature type="transmembrane region" description="Helical" evidence="1">
    <location>
        <begin position="66"/>
        <end position="84"/>
    </location>
</feature>
<dbReference type="AlphaFoldDB" id="A0A6V7UAI0"/>
<protein>
    <submittedName>
        <fullName evidence="2">Uncharacterized protein</fullName>
    </submittedName>
</protein>
<comment type="caution">
    <text evidence="2">The sequence shown here is derived from an EMBL/GenBank/DDBJ whole genome shotgun (WGS) entry which is preliminary data.</text>
</comment>
<reference evidence="2 3" key="1">
    <citation type="submission" date="2020-08" db="EMBL/GenBank/DDBJ databases">
        <authorList>
            <person name="Koutsovoulos G."/>
            <person name="Danchin GJ E."/>
        </authorList>
    </citation>
    <scope>NUCLEOTIDE SEQUENCE [LARGE SCALE GENOMIC DNA]</scope>
</reference>
<dbReference type="Proteomes" id="UP000580250">
    <property type="component" value="Unassembled WGS sequence"/>
</dbReference>
<evidence type="ECO:0000313" key="3">
    <source>
        <dbReference type="Proteomes" id="UP000580250"/>
    </source>
</evidence>
<keyword evidence="1" id="KW-0812">Transmembrane</keyword>
<dbReference type="OrthoDB" id="10257567at2759"/>
<sequence>MLGWKHRQAYQIMVEFLADPDAVERLRDDERHRCEMNNALNALRAIAAVAPPINEELEETNNNNNILIITSTIIKILFFLFFPIF</sequence>
<evidence type="ECO:0000313" key="2">
    <source>
        <dbReference type="EMBL" id="CAD2151595.1"/>
    </source>
</evidence>
<organism evidence="2 3">
    <name type="scientific">Meloidogyne enterolobii</name>
    <name type="common">Root-knot nematode worm</name>
    <name type="synonym">Meloidogyne mayaguensis</name>
    <dbReference type="NCBI Taxonomy" id="390850"/>
    <lineage>
        <taxon>Eukaryota</taxon>
        <taxon>Metazoa</taxon>
        <taxon>Ecdysozoa</taxon>
        <taxon>Nematoda</taxon>
        <taxon>Chromadorea</taxon>
        <taxon>Rhabditida</taxon>
        <taxon>Tylenchina</taxon>
        <taxon>Tylenchomorpha</taxon>
        <taxon>Tylenchoidea</taxon>
        <taxon>Meloidogynidae</taxon>
        <taxon>Meloidogyninae</taxon>
        <taxon>Meloidogyne</taxon>
    </lineage>
</organism>
<proteinExistence type="predicted"/>
<evidence type="ECO:0000256" key="1">
    <source>
        <dbReference type="SAM" id="Phobius"/>
    </source>
</evidence>
<name>A0A6V7UAI0_MELEN</name>
<gene>
    <name evidence="2" type="ORF">MENT_LOCUS10454</name>
</gene>
<dbReference type="EMBL" id="CAJEWN010000048">
    <property type="protein sequence ID" value="CAD2151595.1"/>
    <property type="molecule type" value="Genomic_DNA"/>
</dbReference>
<keyword evidence="1" id="KW-1133">Transmembrane helix</keyword>